<dbReference type="PRINTS" id="PR00368">
    <property type="entry name" value="FADPNR"/>
</dbReference>
<gene>
    <name evidence="6" type="ORF">GCM10023183_06070</name>
</gene>
<evidence type="ECO:0000259" key="3">
    <source>
        <dbReference type="Pfam" id="PF00890"/>
    </source>
</evidence>
<dbReference type="InterPro" id="IPR049516">
    <property type="entry name" value="FAD-depend_C"/>
</dbReference>
<keyword evidence="2" id="KW-0560">Oxidoreductase</keyword>
<dbReference type="InterPro" id="IPR036188">
    <property type="entry name" value="FAD/NAD-bd_sf"/>
</dbReference>
<feature type="domain" description="FAD dependent oxidoreductase" evidence="4">
    <location>
        <begin position="200"/>
        <end position="267"/>
    </location>
</feature>
<comment type="caution">
    <text evidence="6">The sequence shown here is derived from an EMBL/GenBank/DDBJ whole genome shotgun (WGS) entry which is preliminary data.</text>
</comment>
<proteinExistence type="predicted"/>
<evidence type="ECO:0000256" key="2">
    <source>
        <dbReference type="ARBA" id="ARBA00023002"/>
    </source>
</evidence>
<feature type="domain" description="FAD-dependent oxidoreductase 2 FAD-binding" evidence="3">
    <location>
        <begin position="89"/>
        <end position="121"/>
    </location>
</feature>
<keyword evidence="7" id="KW-1185">Reference proteome</keyword>
<dbReference type="Pfam" id="PF00890">
    <property type="entry name" value="FAD_binding_2"/>
    <property type="match status" value="1"/>
</dbReference>
<dbReference type="PANTHER" id="PTHR42842:SF3">
    <property type="entry name" value="FAD_NAD(P)-BINDING OXIDOREDUCTASE FAMILY PROTEIN"/>
    <property type="match status" value="1"/>
</dbReference>
<dbReference type="Gene3D" id="3.50.50.60">
    <property type="entry name" value="FAD/NAD(P)-binding domain"/>
    <property type="match status" value="2"/>
</dbReference>
<keyword evidence="1" id="KW-0285">Flavoprotein</keyword>
<name>A0ABP8F9L3_9BACT</name>
<dbReference type="InterPro" id="IPR028348">
    <property type="entry name" value="FAD-binding_protein"/>
</dbReference>
<evidence type="ECO:0000259" key="4">
    <source>
        <dbReference type="Pfam" id="PF01266"/>
    </source>
</evidence>
<dbReference type="InterPro" id="IPR006076">
    <property type="entry name" value="FAD-dep_OxRdtase"/>
</dbReference>
<dbReference type="SUPFAM" id="SSF51905">
    <property type="entry name" value="FAD/NAD(P)-binding domain"/>
    <property type="match status" value="1"/>
</dbReference>
<dbReference type="InterPro" id="IPR003953">
    <property type="entry name" value="FAD-dep_OxRdtase_2_FAD-bd"/>
</dbReference>
<sequence length="527" mass="57313">MKKELDVVLAPEVAFDPTLLDRELLQLAGLSESSVAEAAYIHKIKRSIDARSRQVQVKIRADVYAQVPDVSQLIPTHSYPELKPDAKRVLIVGAGPAGLFAALRCIQLGLKPVVLERGKDVRARRRDLAAINKEHIVNPDSNYCFGEGGAGTYSDGKLYTRSKKRGDVQRVLQIFVQHGATQDILFDAHPHIGTNKLPVLIAQLRETILNAGGEIHFDTRVTDFIVEGKQMRGVHTATGSTFEGEAVILATGHSARDIYELLHAKNILIEAKPFAMGVRVEHQQSLIDGIQYHCNGDRGNYLPAASYALVHQVDYKGQQRGVFSFCMCPGGFIVPSATAPGEVVVNGMSPSRRDSKFANSGIVVAINLEDMDLKNHGALAGLRMQQAMEQNACAVAGGTQVAPAQRLQDFVKGKLSSSLLETSYQPGLASVDMLDVLPPMIGQRLRGGFQEFGYKMRGYLTNEAQIVGVESRTSSPVRIPRDKESLQHPQIQNLFPCAEGAGYAGGIVSAAMDGERCAEQVALLIQR</sequence>
<dbReference type="PIRSF" id="PIRSF038984">
    <property type="entry name" value="FAD_binding_protein"/>
    <property type="match status" value="1"/>
</dbReference>
<dbReference type="EMBL" id="BAABGX010000001">
    <property type="protein sequence ID" value="GAA4298000.1"/>
    <property type="molecule type" value="Genomic_DNA"/>
</dbReference>
<dbReference type="Proteomes" id="UP001501844">
    <property type="component" value="Unassembled WGS sequence"/>
</dbReference>
<evidence type="ECO:0000313" key="6">
    <source>
        <dbReference type="EMBL" id="GAA4298000.1"/>
    </source>
</evidence>
<protein>
    <submittedName>
        <fullName evidence="6">FAD-binding protein</fullName>
    </submittedName>
</protein>
<evidence type="ECO:0000256" key="1">
    <source>
        <dbReference type="ARBA" id="ARBA00022630"/>
    </source>
</evidence>
<dbReference type="PANTHER" id="PTHR42842">
    <property type="entry name" value="FAD/NAD(P)-BINDING OXIDOREDUCTASE"/>
    <property type="match status" value="1"/>
</dbReference>
<dbReference type="Pfam" id="PF21688">
    <property type="entry name" value="FAD-depend_C"/>
    <property type="match status" value="1"/>
</dbReference>
<accession>A0ABP8F9L3</accession>
<reference evidence="7" key="1">
    <citation type="journal article" date="2019" name="Int. J. Syst. Evol. Microbiol.">
        <title>The Global Catalogue of Microorganisms (GCM) 10K type strain sequencing project: providing services to taxonomists for standard genome sequencing and annotation.</title>
        <authorList>
            <consortium name="The Broad Institute Genomics Platform"/>
            <consortium name="The Broad Institute Genome Sequencing Center for Infectious Disease"/>
            <person name="Wu L."/>
            <person name="Ma J."/>
        </authorList>
    </citation>
    <scope>NUCLEOTIDE SEQUENCE [LARGE SCALE GENOMIC DNA]</scope>
    <source>
        <strain evidence="7">JCM 17917</strain>
    </source>
</reference>
<evidence type="ECO:0000259" key="5">
    <source>
        <dbReference type="Pfam" id="PF21688"/>
    </source>
</evidence>
<dbReference type="Pfam" id="PF01266">
    <property type="entry name" value="DAO"/>
    <property type="match status" value="1"/>
</dbReference>
<dbReference type="RefSeq" id="WP_345162218.1">
    <property type="nucleotide sequence ID" value="NZ_BAABGX010000001.1"/>
</dbReference>
<feature type="domain" description="FAD-dependent protein C-terminal" evidence="5">
    <location>
        <begin position="273"/>
        <end position="473"/>
    </location>
</feature>
<dbReference type="PRINTS" id="PR00411">
    <property type="entry name" value="PNDRDTASEI"/>
</dbReference>
<organism evidence="6 7">
    <name type="scientific">Nibribacter koreensis</name>
    <dbReference type="NCBI Taxonomy" id="1084519"/>
    <lineage>
        <taxon>Bacteria</taxon>
        <taxon>Pseudomonadati</taxon>
        <taxon>Bacteroidota</taxon>
        <taxon>Cytophagia</taxon>
        <taxon>Cytophagales</taxon>
        <taxon>Hymenobacteraceae</taxon>
        <taxon>Nibribacter</taxon>
    </lineage>
</organism>
<evidence type="ECO:0000313" key="7">
    <source>
        <dbReference type="Proteomes" id="UP001501844"/>
    </source>
</evidence>